<keyword evidence="4" id="KW-1185">Reference proteome</keyword>
<dbReference type="CDD" id="cd00821">
    <property type="entry name" value="PH"/>
    <property type="match status" value="1"/>
</dbReference>
<dbReference type="PROSITE" id="PS50003">
    <property type="entry name" value="PH_DOMAIN"/>
    <property type="match status" value="1"/>
</dbReference>
<feature type="region of interest" description="Disordered" evidence="1">
    <location>
        <begin position="288"/>
        <end position="314"/>
    </location>
</feature>
<dbReference type="Proteomes" id="UP000193920">
    <property type="component" value="Unassembled WGS sequence"/>
</dbReference>
<feature type="domain" description="PH" evidence="2">
    <location>
        <begin position="11"/>
        <end position="116"/>
    </location>
</feature>
<dbReference type="AlphaFoldDB" id="A0A1Y2D7R1"/>
<comment type="caution">
    <text evidence="3">The sequence shown here is derived from an EMBL/GenBank/DDBJ whole genome shotgun (WGS) entry which is preliminary data.</text>
</comment>
<dbReference type="SUPFAM" id="SSF50729">
    <property type="entry name" value="PH domain-like"/>
    <property type="match status" value="1"/>
</dbReference>
<dbReference type="InterPro" id="IPR011993">
    <property type="entry name" value="PH-like_dom_sf"/>
</dbReference>
<name>A0A1Y2D7R1_9FUNG</name>
<feature type="region of interest" description="Disordered" evidence="1">
    <location>
        <begin position="153"/>
        <end position="200"/>
    </location>
</feature>
<gene>
    <name evidence="3" type="ORF">LY90DRAFT_669920</name>
</gene>
<dbReference type="Gene3D" id="2.30.29.30">
    <property type="entry name" value="Pleckstrin-homology domain (PH domain)/Phosphotyrosine-binding domain (PTB)"/>
    <property type="match status" value="1"/>
</dbReference>
<dbReference type="EMBL" id="MCOG01000083">
    <property type="protein sequence ID" value="ORY54665.1"/>
    <property type="molecule type" value="Genomic_DNA"/>
</dbReference>
<protein>
    <recommendedName>
        <fullName evidence="2">PH domain-containing protein</fullName>
    </recommendedName>
</protein>
<proteinExistence type="predicted"/>
<accession>A0A1Y2D7R1</accession>
<dbReference type="OrthoDB" id="2144161at2759"/>
<dbReference type="SMART" id="SM00233">
    <property type="entry name" value="PH"/>
    <property type="match status" value="1"/>
</dbReference>
<evidence type="ECO:0000313" key="3">
    <source>
        <dbReference type="EMBL" id="ORY54665.1"/>
    </source>
</evidence>
<sequence>MSLDSLNTNISIQLENWLEKHSRSYPRRWLKRYFRFNGEYLSYSKNDSSKSSEKYKVNISDILDIKMILNSDEKNILIITVNTEDIGNSNSNELEISMPNQQILKIWYNSIKECMDNNIKLKSLKTLSEYNLNKANSLQNIENIKNANEIQTNINKPLPQPNTHKKNLNSNLNMSNESSTNFINENKKSNDNINKSSHHEKSSVLSKLDALLGDLQQTISLSEVERKSVLILNNYERIGLSPLSNTTEPNPLKKNYSIDSNIKNDEITNSSSSNKSKNIVKELRFETDKKLKTSSMPPEQKKKESDDDISMNSKFNFSDPTLSLNKSINNKIEDRISTKKNTLINEILPSSRENELISDINKKINLNMYSDRDKSKINSYVYNMAVNNYVENECESRNNSVSYDSINNINKGKININTKSNHSSNVICSPHINKPKQQEIYTQFQTLLTSSLDLVNIIIQILDISPDSVEIYFTEYKEVILTKSSDLINKSSSLFKQINDETRQHTSISISEATLLTKNPKMIELANDLASIIRKVVSSLKIYLKIVKKDELIQASEFDIKAMINSEIESNKKLTIHELKTSMNSLKNNLNMIQIEFEKIEII</sequence>
<dbReference type="Pfam" id="PF00169">
    <property type="entry name" value="PH"/>
    <property type="match status" value="1"/>
</dbReference>
<reference evidence="3 4" key="1">
    <citation type="submission" date="2016-08" db="EMBL/GenBank/DDBJ databases">
        <title>A Parts List for Fungal Cellulosomes Revealed by Comparative Genomics.</title>
        <authorList>
            <consortium name="DOE Joint Genome Institute"/>
            <person name="Haitjema C.H."/>
            <person name="Gilmore S.P."/>
            <person name="Henske J.K."/>
            <person name="Solomon K.V."/>
            <person name="De Groot R."/>
            <person name="Kuo A."/>
            <person name="Mondo S.J."/>
            <person name="Salamov A.A."/>
            <person name="Labutti K."/>
            <person name="Zhao Z."/>
            <person name="Chiniquy J."/>
            <person name="Barry K."/>
            <person name="Brewer H.M."/>
            <person name="Purvine S.O."/>
            <person name="Wright A.T."/>
            <person name="Boxma B."/>
            <person name="Van Alen T."/>
            <person name="Hackstein J.H."/>
            <person name="Baker S.E."/>
            <person name="Grigoriev I.V."/>
            <person name="O'Malley M.A."/>
        </authorList>
    </citation>
    <scope>NUCLEOTIDE SEQUENCE [LARGE SCALE GENOMIC DNA]</scope>
    <source>
        <strain evidence="3 4">G1</strain>
    </source>
</reference>
<feature type="compositionally biased region" description="Low complexity" evidence="1">
    <location>
        <begin position="168"/>
        <end position="181"/>
    </location>
</feature>
<dbReference type="InterPro" id="IPR001849">
    <property type="entry name" value="PH_domain"/>
</dbReference>
<evidence type="ECO:0000259" key="2">
    <source>
        <dbReference type="PROSITE" id="PS50003"/>
    </source>
</evidence>
<evidence type="ECO:0000256" key="1">
    <source>
        <dbReference type="SAM" id="MobiDB-lite"/>
    </source>
</evidence>
<organism evidence="3 4">
    <name type="scientific">Neocallimastix californiae</name>
    <dbReference type="NCBI Taxonomy" id="1754190"/>
    <lineage>
        <taxon>Eukaryota</taxon>
        <taxon>Fungi</taxon>
        <taxon>Fungi incertae sedis</taxon>
        <taxon>Chytridiomycota</taxon>
        <taxon>Chytridiomycota incertae sedis</taxon>
        <taxon>Neocallimastigomycetes</taxon>
        <taxon>Neocallimastigales</taxon>
        <taxon>Neocallimastigaceae</taxon>
        <taxon>Neocallimastix</taxon>
    </lineage>
</organism>
<evidence type="ECO:0000313" key="4">
    <source>
        <dbReference type="Proteomes" id="UP000193920"/>
    </source>
</evidence>